<dbReference type="EMBL" id="MU865923">
    <property type="protein sequence ID" value="KAK4452531.1"/>
    <property type="molecule type" value="Genomic_DNA"/>
</dbReference>
<reference evidence="2" key="1">
    <citation type="journal article" date="2023" name="Mol. Phylogenet. Evol.">
        <title>Genome-scale phylogeny and comparative genomics of the fungal order Sordariales.</title>
        <authorList>
            <person name="Hensen N."/>
            <person name="Bonometti L."/>
            <person name="Westerberg I."/>
            <person name="Brannstrom I.O."/>
            <person name="Guillou S."/>
            <person name="Cros-Aarteil S."/>
            <person name="Calhoun S."/>
            <person name="Haridas S."/>
            <person name="Kuo A."/>
            <person name="Mondo S."/>
            <person name="Pangilinan J."/>
            <person name="Riley R."/>
            <person name="LaButti K."/>
            <person name="Andreopoulos B."/>
            <person name="Lipzen A."/>
            <person name="Chen C."/>
            <person name="Yan M."/>
            <person name="Daum C."/>
            <person name="Ng V."/>
            <person name="Clum A."/>
            <person name="Steindorff A."/>
            <person name="Ohm R.A."/>
            <person name="Martin F."/>
            <person name="Silar P."/>
            <person name="Natvig D.O."/>
            <person name="Lalanne C."/>
            <person name="Gautier V."/>
            <person name="Ament-Velasquez S.L."/>
            <person name="Kruys A."/>
            <person name="Hutchinson M.I."/>
            <person name="Powell A.J."/>
            <person name="Barry K."/>
            <person name="Miller A.N."/>
            <person name="Grigoriev I.V."/>
            <person name="Debuchy R."/>
            <person name="Gladieux P."/>
            <person name="Hiltunen Thoren M."/>
            <person name="Johannesson H."/>
        </authorList>
    </citation>
    <scope>NUCLEOTIDE SEQUENCE</scope>
    <source>
        <strain evidence="2">PSN243</strain>
    </source>
</reference>
<evidence type="ECO:0000313" key="3">
    <source>
        <dbReference type="Proteomes" id="UP001321760"/>
    </source>
</evidence>
<proteinExistence type="predicted"/>
<feature type="domain" description="F-box" evidence="1">
    <location>
        <begin position="130"/>
        <end position="171"/>
    </location>
</feature>
<dbReference type="SUPFAM" id="SSF81383">
    <property type="entry name" value="F-box domain"/>
    <property type="match status" value="1"/>
</dbReference>
<dbReference type="InterPro" id="IPR036047">
    <property type="entry name" value="F-box-like_dom_sf"/>
</dbReference>
<organism evidence="2 3">
    <name type="scientific">Podospora aff. communis PSN243</name>
    <dbReference type="NCBI Taxonomy" id="3040156"/>
    <lineage>
        <taxon>Eukaryota</taxon>
        <taxon>Fungi</taxon>
        <taxon>Dikarya</taxon>
        <taxon>Ascomycota</taxon>
        <taxon>Pezizomycotina</taxon>
        <taxon>Sordariomycetes</taxon>
        <taxon>Sordariomycetidae</taxon>
        <taxon>Sordariales</taxon>
        <taxon>Podosporaceae</taxon>
        <taxon>Podospora</taxon>
    </lineage>
</organism>
<gene>
    <name evidence="2" type="ORF">QBC34DRAFT_455284</name>
</gene>
<comment type="caution">
    <text evidence="2">The sequence shown here is derived from an EMBL/GenBank/DDBJ whole genome shotgun (WGS) entry which is preliminary data.</text>
</comment>
<sequence length="482" mass="55328">MQPHSDNSDNVGSTDQEMTRRITAEEMDLLVENYRLVKEAIDRATWIEGRVPPSLRPPSPLMRHQPPCDASEIKECLDKMAAEKDQDVTATFPNPFVAWRWREHNFNVVRQARATIDEVCRPYVKATTTDLPDELLLRIMGLVVDPASGELDKSCLKHCRLVCHRWCGPATEHLFSEVRVGMQSPSSLGCLETISRDPRMRTFVTAVRFDMYLYDEVVSADQWVWIAFLRHRLGQRIHPSLMGSWGQLMRLHSPDSVRDVLDARHQDYRRLQQDQAALFNDGFFERVAVAIAKMPRVSTFRFVDLGSEHERNTIAIPDCVADCVVDWDTETWSSVDYYATLYRQLTQGQTAYCKLDLASESESSRFILAMADALRRAGVFPHHIEMDLNAEASWFAPVSSEQHEHLLSWVKELTCLDFAARRSMKKVVRDARVVQPPATWIFAPASRPPPPHLKRGRKLGDCLLEAPHLCVVYGRDWKRRET</sequence>
<dbReference type="Pfam" id="PF12937">
    <property type="entry name" value="F-box-like"/>
    <property type="match status" value="1"/>
</dbReference>
<dbReference type="AlphaFoldDB" id="A0AAV9GVZ4"/>
<protein>
    <recommendedName>
        <fullName evidence="1">F-box domain-containing protein</fullName>
    </recommendedName>
</protein>
<name>A0AAV9GVZ4_9PEZI</name>
<accession>A0AAV9GVZ4</accession>
<dbReference type="InterPro" id="IPR001810">
    <property type="entry name" value="F-box_dom"/>
</dbReference>
<evidence type="ECO:0000313" key="2">
    <source>
        <dbReference type="EMBL" id="KAK4452531.1"/>
    </source>
</evidence>
<evidence type="ECO:0000259" key="1">
    <source>
        <dbReference type="Pfam" id="PF12937"/>
    </source>
</evidence>
<dbReference type="Proteomes" id="UP001321760">
    <property type="component" value="Unassembled WGS sequence"/>
</dbReference>
<reference evidence="2" key="2">
    <citation type="submission" date="2023-05" db="EMBL/GenBank/DDBJ databases">
        <authorList>
            <consortium name="Lawrence Berkeley National Laboratory"/>
            <person name="Steindorff A."/>
            <person name="Hensen N."/>
            <person name="Bonometti L."/>
            <person name="Westerberg I."/>
            <person name="Brannstrom I.O."/>
            <person name="Guillou S."/>
            <person name="Cros-Aarteil S."/>
            <person name="Calhoun S."/>
            <person name="Haridas S."/>
            <person name="Kuo A."/>
            <person name="Mondo S."/>
            <person name="Pangilinan J."/>
            <person name="Riley R."/>
            <person name="Labutti K."/>
            <person name="Andreopoulos B."/>
            <person name="Lipzen A."/>
            <person name="Chen C."/>
            <person name="Yanf M."/>
            <person name="Daum C."/>
            <person name="Ng V."/>
            <person name="Clum A."/>
            <person name="Ohm R."/>
            <person name="Martin F."/>
            <person name="Silar P."/>
            <person name="Natvig D."/>
            <person name="Lalanne C."/>
            <person name="Gautier V."/>
            <person name="Ament-Velasquez S.L."/>
            <person name="Kruys A."/>
            <person name="Hutchinson M.I."/>
            <person name="Powell A.J."/>
            <person name="Barry K."/>
            <person name="Miller A.N."/>
            <person name="Grigoriev I.V."/>
            <person name="Debuchy R."/>
            <person name="Gladieux P."/>
            <person name="Thoren M.H."/>
            <person name="Johannesson H."/>
        </authorList>
    </citation>
    <scope>NUCLEOTIDE SEQUENCE</scope>
    <source>
        <strain evidence="2">PSN243</strain>
    </source>
</reference>
<keyword evidence="3" id="KW-1185">Reference proteome</keyword>